<keyword evidence="1" id="KW-0472">Membrane</keyword>
<dbReference type="Proteomes" id="UP001321486">
    <property type="component" value="Chromosome"/>
</dbReference>
<keyword evidence="3" id="KW-1185">Reference proteome</keyword>
<accession>A0ABM8GK66</accession>
<evidence type="ECO:0000313" key="3">
    <source>
        <dbReference type="Proteomes" id="UP001321486"/>
    </source>
</evidence>
<proteinExistence type="predicted"/>
<dbReference type="InterPro" id="IPR022062">
    <property type="entry name" value="DUF3618"/>
</dbReference>
<gene>
    <name evidence="2" type="ORF">GCM10025867_10260</name>
</gene>
<reference evidence="3" key="1">
    <citation type="journal article" date="2019" name="Int. J. Syst. Evol. Microbiol.">
        <title>The Global Catalogue of Microorganisms (GCM) 10K type strain sequencing project: providing services to taxonomists for standard genome sequencing and annotation.</title>
        <authorList>
            <consortium name="The Broad Institute Genomics Platform"/>
            <consortium name="The Broad Institute Genome Sequencing Center for Infectious Disease"/>
            <person name="Wu L."/>
            <person name="Ma J."/>
        </authorList>
    </citation>
    <scope>NUCLEOTIDE SEQUENCE [LARGE SCALE GENOMIC DNA]</scope>
    <source>
        <strain evidence="3">NBRC 108728</strain>
    </source>
</reference>
<dbReference type="Pfam" id="PF12277">
    <property type="entry name" value="DUF3618"/>
    <property type="match status" value="1"/>
</dbReference>
<keyword evidence="1" id="KW-0812">Transmembrane</keyword>
<keyword evidence="1" id="KW-1133">Transmembrane helix</keyword>
<evidence type="ECO:0008006" key="4">
    <source>
        <dbReference type="Google" id="ProtNLM"/>
    </source>
</evidence>
<feature type="transmembrane region" description="Helical" evidence="1">
    <location>
        <begin position="53"/>
        <end position="72"/>
    </location>
</feature>
<evidence type="ECO:0000256" key="1">
    <source>
        <dbReference type="SAM" id="Phobius"/>
    </source>
</evidence>
<sequence length="75" mass="7990">MSSAEEIQAAVDRTRADLAATLNELEDKLNLPKQLGVKAHEAKVSFSREPKPWLIGAAAVAAAIGGIALLALRRR</sequence>
<dbReference type="EMBL" id="AP027732">
    <property type="protein sequence ID" value="BDZ48785.1"/>
    <property type="molecule type" value="Genomic_DNA"/>
</dbReference>
<dbReference type="RefSeq" id="WP_286345704.1">
    <property type="nucleotide sequence ID" value="NZ_AP027732.1"/>
</dbReference>
<evidence type="ECO:0000313" key="2">
    <source>
        <dbReference type="EMBL" id="BDZ48785.1"/>
    </source>
</evidence>
<organism evidence="2 3">
    <name type="scientific">Frondihabitans sucicola</name>
    <dbReference type="NCBI Taxonomy" id="1268041"/>
    <lineage>
        <taxon>Bacteria</taxon>
        <taxon>Bacillati</taxon>
        <taxon>Actinomycetota</taxon>
        <taxon>Actinomycetes</taxon>
        <taxon>Micrococcales</taxon>
        <taxon>Microbacteriaceae</taxon>
        <taxon>Frondihabitans</taxon>
    </lineage>
</organism>
<name>A0ABM8GK66_9MICO</name>
<protein>
    <recommendedName>
        <fullName evidence="4">DUF3618 domain-containing protein</fullName>
    </recommendedName>
</protein>